<keyword evidence="1" id="KW-0472">Membrane</keyword>
<comment type="caution">
    <text evidence="2">The sequence shown here is derived from an EMBL/GenBank/DDBJ whole genome shotgun (WGS) entry which is preliminary data.</text>
</comment>
<dbReference type="RefSeq" id="WP_380187912.1">
    <property type="nucleotide sequence ID" value="NZ_JBHTBQ010000016.1"/>
</dbReference>
<evidence type="ECO:0008006" key="4">
    <source>
        <dbReference type="Google" id="ProtNLM"/>
    </source>
</evidence>
<dbReference type="EMBL" id="JBHTBQ010000016">
    <property type="protein sequence ID" value="MFC7420279.1"/>
    <property type="molecule type" value="Genomic_DNA"/>
</dbReference>
<protein>
    <recommendedName>
        <fullName evidence="4">Type IV pilus assembly protein PilX</fullName>
    </recommendedName>
</protein>
<feature type="transmembrane region" description="Helical" evidence="1">
    <location>
        <begin position="15"/>
        <end position="35"/>
    </location>
</feature>
<evidence type="ECO:0000313" key="2">
    <source>
        <dbReference type="EMBL" id="MFC7420279.1"/>
    </source>
</evidence>
<keyword evidence="1" id="KW-1133">Transmembrane helix</keyword>
<evidence type="ECO:0000313" key="3">
    <source>
        <dbReference type="Proteomes" id="UP001596473"/>
    </source>
</evidence>
<organism evidence="2 3">
    <name type="scientific">Iodobacter arcticus</name>
    <dbReference type="NCBI Taxonomy" id="590593"/>
    <lineage>
        <taxon>Bacteria</taxon>
        <taxon>Pseudomonadati</taxon>
        <taxon>Pseudomonadota</taxon>
        <taxon>Betaproteobacteria</taxon>
        <taxon>Neisseriales</taxon>
        <taxon>Chitinibacteraceae</taxon>
        <taxon>Iodobacter</taxon>
    </lineage>
</organism>
<evidence type="ECO:0000256" key="1">
    <source>
        <dbReference type="SAM" id="Phobius"/>
    </source>
</evidence>
<proteinExistence type="predicted"/>
<reference evidence="3" key="1">
    <citation type="journal article" date="2019" name="Int. J. Syst. Evol. Microbiol.">
        <title>The Global Catalogue of Microorganisms (GCM) 10K type strain sequencing project: providing services to taxonomists for standard genome sequencing and annotation.</title>
        <authorList>
            <consortium name="The Broad Institute Genomics Platform"/>
            <consortium name="The Broad Institute Genome Sequencing Center for Infectious Disease"/>
            <person name="Wu L."/>
            <person name="Ma J."/>
        </authorList>
    </citation>
    <scope>NUCLEOTIDE SEQUENCE [LARGE SCALE GENOMIC DNA]</scope>
    <source>
        <strain evidence="3">CCUG 62945</strain>
    </source>
</reference>
<keyword evidence="1" id="KW-0812">Transmembrane</keyword>
<keyword evidence="3" id="KW-1185">Reference proteome</keyword>
<sequence length="215" mass="22569">MNTARIPSPPRQQGLVLFISLIVLVIMTLAGIAMVRSITTSTQVANNLSLRQGTTAAADIALESARQWLLNVSGTNPATLNADSAANGYSATNTANPISPTDNTQWRAGSAWVWVSNTCTPRPCTPVPMVQATSAATIANANGFSAAYLIQRSCSNNAAPSLVVDTAAGTGNPCNLIKACPSCLKEKTSFNVSYLITVRVQGPKNTVSFYQASIY</sequence>
<dbReference type="Proteomes" id="UP001596473">
    <property type="component" value="Unassembled WGS sequence"/>
</dbReference>
<name>A0ABW2QYX3_9NEIS</name>
<gene>
    <name evidence="2" type="ORF">ACFQNF_10320</name>
</gene>
<accession>A0ABW2QYX3</accession>